<accession>A0A7W5C6K7</accession>
<sequence>MDMTIEAIVKEWEKEAALTSRVLQALTDDSLLQRIIDDRRTLGELAWHLVTSVQYMRALGLDFKGVDEGADGTDSAYEIALEYQRINKAMLQAVQTQWTDSHLHEKQVIAGEEWRNGESIQYSILHQAHHRGQMTVLMRQAGLVPPELYGPTYETWADKGMKPLK</sequence>
<dbReference type="RefSeq" id="WP_183561192.1">
    <property type="nucleotide sequence ID" value="NZ_CBCSLB010000008.1"/>
</dbReference>
<evidence type="ECO:0000313" key="5">
    <source>
        <dbReference type="Proteomes" id="UP000518605"/>
    </source>
</evidence>
<dbReference type="InterPro" id="IPR034660">
    <property type="entry name" value="DinB/YfiT-like"/>
</dbReference>
<evidence type="ECO:0000256" key="2">
    <source>
        <dbReference type="ARBA" id="ARBA00022723"/>
    </source>
</evidence>
<dbReference type="EMBL" id="JACHXW010000004">
    <property type="protein sequence ID" value="MBB3151867.1"/>
    <property type="molecule type" value="Genomic_DNA"/>
</dbReference>
<dbReference type="InterPro" id="IPR007837">
    <property type="entry name" value="DinB"/>
</dbReference>
<evidence type="ECO:0000313" key="4">
    <source>
        <dbReference type="EMBL" id="MBB3151867.1"/>
    </source>
</evidence>
<proteinExistence type="inferred from homology"/>
<keyword evidence="2 3" id="KW-0479">Metal-binding</keyword>
<organism evidence="4 5">
    <name type="scientific">Paenibacillus endophyticus</name>
    <dbReference type="NCBI Taxonomy" id="1294268"/>
    <lineage>
        <taxon>Bacteria</taxon>
        <taxon>Bacillati</taxon>
        <taxon>Bacillota</taxon>
        <taxon>Bacilli</taxon>
        <taxon>Bacillales</taxon>
        <taxon>Paenibacillaceae</taxon>
        <taxon>Paenibacillus</taxon>
    </lineage>
</organism>
<feature type="binding site" evidence="3">
    <location>
        <position position="48"/>
    </location>
    <ligand>
        <name>a divalent metal cation</name>
        <dbReference type="ChEBI" id="CHEBI:60240"/>
    </ligand>
</feature>
<feature type="binding site" evidence="3">
    <location>
        <position position="130"/>
    </location>
    <ligand>
        <name>a divalent metal cation</name>
        <dbReference type="ChEBI" id="CHEBI:60240"/>
    </ligand>
</feature>
<comment type="similarity">
    <text evidence="1">Belongs to the DinB family.</text>
</comment>
<protein>
    <submittedName>
        <fullName evidence="4">Putative damage-inducible protein DinB</fullName>
    </submittedName>
</protein>
<evidence type="ECO:0000256" key="1">
    <source>
        <dbReference type="ARBA" id="ARBA00008635"/>
    </source>
</evidence>
<dbReference type="AlphaFoldDB" id="A0A7W5C6K7"/>
<feature type="binding site" evidence="3">
    <location>
        <position position="126"/>
    </location>
    <ligand>
        <name>a divalent metal cation</name>
        <dbReference type="ChEBI" id="CHEBI:60240"/>
    </ligand>
</feature>
<gene>
    <name evidence="4" type="ORF">FHS16_001913</name>
</gene>
<dbReference type="Gene3D" id="1.20.120.450">
    <property type="entry name" value="dinb family like domain"/>
    <property type="match status" value="1"/>
</dbReference>
<dbReference type="SUPFAM" id="SSF109854">
    <property type="entry name" value="DinB/YfiT-like putative metalloenzymes"/>
    <property type="match status" value="1"/>
</dbReference>
<dbReference type="GO" id="GO:0046872">
    <property type="term" value="F:metal ion binding"/>
    <property type="evidence" value="ECO:0007669"/>
    <property type="project" value="UniProtKB-KW"/>
</dbReference>
<dbReference type="Pfam" id="PF05163">
    <property type="entry name" value="DinB"/>
    <property type="match status" value="1"/>
</dbReference>
<evidence type="ECO:0000256" key="3">
    <source>
        <dbReference type="PIRSR" id="PIRSR607837-1"/>
    </source>
</evidence>
<reference evidence="4 5" key="1">
    <citation type="submission" date="2020-08" db="EMBL/GenBank/DDBJ databases">
        <title>Genomic Encyclopedia of Type Strains, Phase III (KMG-III): the genomes of soil and plant-associated and newly described type strains.</title>
        <authorList>
            <person name="Whitman W."/>
        </authorList>
    </citation>
    <scope>NUCLEOTIDE SEQUENCE [LARGE SCALE GENOMIC DNA]</scope>
    <source>
        <strain evidence="4 5">CECT 8234</strain>
    </source>
</reference>
<dbReference type="Proteomes" id="UP000518605">
    <property type="component" value="Unassembled WGS sequence"/>
</dbReference>
<name>A0A7W5C6K7_9BACL</name>
<keyword evidence="5" id="KW-1185">Reference proteome</keyword>
<comment type="caution">
    <text evidence="4">The sequence shown here is derived from an EMBL/GenBank/DDBJ whole genome shotgun (WGS) entry which is preliminary data.</text>
</comment>